<dbReference type="KEGG" id="fcy:FRACYDRAFT_274463"/>
<evidence type="ECO:0000313" key="1">
    <source>
        <dbReference type="EMBL" id="OEU21495.1"/>
    </source>
</evidence>
<organism evidence="1 2">
    <name type="scientific">Fragilariopsis cylindrus CCMP1102</name>
    <dbReference type="NCBI Taxonomy" id="635003"/>
    <lineage>
        <taxon>Eukaryota</taxon>
        <taxon>Sar</taxon>
        <taxon>Stramenopiles</taxon>
        <taxon>Ochrophyta</taxon>
        <taxon>Bacillariophyta</taxon>
        <taxon>Bacillariophyceae</taxon>
        <taxon>Bacillariophycidae</taxon>
        <taxon>Bacillariales</taxon>
        <taxon>Bacillariaceae</taxon>
        <taxon>Fragilariopsis</taxon>
    </lineage>
</organism>
<dbReference type="SUPFAM" id="SSF144232">
    <property type="entry name" value="HIT/MYND zinc finger-like"/>
    <property type="match status" value="1"/>
</dbReference>
<reference evidence="1 2" key="1">
    <citation type="submission" date="2016-09" db="EMBL/GenBank/DDBJ databases">
        <title>Extensive genetic diversity and differential bi-allelic expression allows diatom success in the polar Southern Ocean.</title>
        <authorList>
            <consortium name="DOE Joint Genome Institute"/>
            <person name="Mock T."/>
            <person name="Otillar R.P."/>
            <person name="Strauss J."/>
            <person name="Dupont C."/>
            <person name="Frickenhaus S."/>
            <person name="Maumus F."/>
            <person name="Mcmullan M."/>
            <person name="Sanges R."/>
            <person name="Schmutz J."/>
            <person name="Toseland A."/>
            <person name="Valas R."/>
            <person name="Veluchamy A."/>
            <person name="Ward B.J."/>
            <person name="Allen A."/>
            <person name="Barry K."/>
            <person name="Falciatore A."/>
            <person name="Ferrante M."/>
            <person name="Fortunato A.E."/>
            <person name="Gloeckner G."/>
            <person name="Gruber A."/>
            <person name="Hipkin R."/>
            <person name="Janech M."/>
            <person name="Kroth P."/>
            <person name="Leese F."/>
            <person name="Lindquist E."/>
            <person name="Lyon B.R."/>
            <person name="Martin J."/>
            <person name="Mayer C."/>
            <person name="Parker M."/>
            <person name="Quesneville H."/>
            <person name="Raymond J."/>
            <person name="Uhlig C."/>
            <person name="Valentin K.U."/>
            <person name="Worden A.Z."/>
            <person name="Armbrust E.V."/>
            <person name="Bowler C."/>
            <person name="Green B."/>
            <person name="Moulton V."/>
            <person name="Van Oosterhout C."/>
            <person name="Grigoriev I."/>
        </authorList>
    </citation>
    <scope>NUCLEOTIDE SEQUENCE [LARGE SCALE GENOMIC DNA]</scope>
    <source>
        <strain evidence="1 2">CCMP1102</strain>
    </source>
</reference>
<dbReference type="AlphaFoldDB" id="A0A1E7FTT0"/>
<dbReference type="Gene3D" id="6.10.140.2220">
    <property type="match status" value="1"/>
</dbReference>
<dbReference type="Proteomes" id="UP000095751">
    <property type="component" value="Unassembled WGS sequence"/>
</dbReference>
<evidence type="ECO:0000313" key="2">
    <source>
        <dbReference type="Proteomes" id="UP000095751"/>
    </source>
</evidence>
<accession>A0A1E7FTT0</accession>
<name>A0A1E7FTT0_9STRA</name>
<sequence length="304" mass="35190">MTNNKKNRNKNKKKTTTPKSALDELMNKLALTPSTSSEMTCYHGSSVDQFSIDNDYEKTIRDYLLGQLKFSKGHSSSAIWEVTMLNMELGINFLMDRLEFTKDVKFSRFIFAKCVTIRLNNNLEDDNDSAESVVQALLFMDYQIKFISLLLSGGLVEENNTEKLMKYCRDIRTDDRTIINTLSRETKAFCDCMKPEKTEAKNRIKMDRCSGCEKLFPREQMLECSGCRSRCQYYHSKGCQINHWPFHREFCGAAFAEKICEVAVASSKEMTSKVERKEVLRSMVSRFDQQELEERDQLAESSRS</sequence>
<evidence type="ECO:0008006" key="3">
    <source>
        <dbReference type="Google" id="ProtNLM"/>
    </source>
</evidence>
<dbReference type="InParanoid" id="A0A1E7FTT0"/>
<gene>
    <name evidence="1" type="ORF">FRACYDRAFT_274463</name>
</gene>
<dbReference type="GO" id="GO:0008270">
    <property type="term" value="F:zinc ion binding"/>
    <property type="evidence" value="ECO:0007669"/>
    <property type="project" value="UniProtKB-KW"/>
</dbReference>
<keyword evidence="2" id="KW-1185">Reference proteome</keyword>
<proteinExistence type="predicted"/>
<protein>
    <recommendedName>
        <fullName evidence="3">MYND-type domain-containing protein</fullName>
    </recommendedName>
</protein>
<dbReference type="EMBL" id="KV784354">
    <property type="protein sequence ID" value="OEU21495.1"/>
    <property type="molecule type" value="Genomic_DNA"/>
</dbReference>